<feature type="domain" description="4Fe-4S ferredoxin-type" evidence="1">
    <location>
        <begin position="76"/>
        <end position="105"/>
    </location>
</feature>
<dbReference type="InterPro" id="IPR017896">
    <property type="entry name" value="4Fe4S_Fe-S-bd"/>
</dbReference>
<protein>
    <submittedName>
        <fullName evidence="2">Iron hydrogenase</fullName>
    </submittedName>
</protein>
<accession>A0A8J7KVL0</accession>
<dbReference type="Pfam" id="PF02906">
    <property type="entry name" value="Fe_hyd_lg_C"/>
    <property type="match status" value="1"/>
</dbReference>
<dbReference type="Gene3D" id="3.40.950.10">
    <property type="entry name" value="Fe-only Hydrogenase (Larger Subunit), Chain L, domain 3"/>
    <property type="match status" value="1"/>
</dbReference>
<keyword evidence="3" id="KW-1185">Reference proteome</keyword>
<comment type="caution">
    <text evidence="2">The sequence shown here is derived from an EMBL/GenBank/DDBJ whole genome shotgun (WGS) entry which is preliminary data.</text>
</comment>
<dbReference type="SUPFAM" id="SSF54862">
    <property type="entry name" value="4Fe-4S ferredoxins"/>
    <property type="match status" value="1"/>
</dbReference>
<evidence type="ECO:0000313" key="3">
    <source>
        <dbReference type="Proteomes" id="UP000623269"/>
    </source>
</evidence>
<dbReference type="RefSeq" id="WP_197659519.1">
    <property type="nucleotide sequence ID" value="NZ_JAEAGR010000001.1"/>
</dbReference>
<dbReference type="InterPro" id="IPR009016">
    <property type="entry name" value="Fe_hydrogenase"/>
</dbReference>
<dbReference type="PROSITE" id="PS51379">
    <property type="entry name" value="4FE4S_FER_2"/>
    <property type="match status" value="1"/>
</dbReference>
<dbReference type="Proteomes" id="UP000623269">
    <property type="component" value="Unassembled WGS sequence"/>
</dbReference>
<gene>
    <name evidence="2" type="ORF">I5677_00075</name>
</gene>
<dbReference type="SUPFAM" id="SSF53920">
    <property type="entry name" value="Fe-only hydrogenase"/>
    <property type="match status" value="1"/>
</dbReference>
<reference evidence="2" key="1">
    <citation type="submission" date="2020-12" db="EMBL/GenBank/DDBJ databases">
        <title>M. sibirica DSM 26468T genome.</title>
        <authorList>
            <person name="Thieme N."/>
            <person name="Rettenmaier R."/>
            <person name="Zverlov V."/>
            <person name="Liebl W."/>
        </authorList>
    </citation>
    <scope>NUCLEOTIDE SEQUENCE</scope>
    <source>
        <strain evidence="2">DSM 26468</strain>
    </source>
</reference>
<name>A0A8J7KVL0_9FIRM</name>
<dbReference type="EMBL" id="JAEAGR010000001">
    <property type="protein sequence ID" value="MBH1939282.1"/>
    <property type="molecule type" value="Genomic_DNA"/>
</dbReference>
<organism evidence="2 3">
    <name type="scientific">Mobilitalea sibirica</name>
    <dbReference type="NCBI Taxonomy" id="1462919"/>
    <lineage>
        <taxon>Bacteria</taxon>
        <taxon>Bacillati</taxon>
        <taxon>Bacillota</taxon>
        <taxon>Clostridia</taxon>
        <taxon>Lachnospirales</taxon>
        <taxon>Lachnospiraceae</taxon>
        <taxon>Mobilitalea</taxon>
    </lineage>
</organism>
<dbReference type="InterPro" id="IPR004108">
    <property type="entry name" value="Fe_hydrogenase_lsu_C"/>
</dbReference>
<evidence type="ECO:0000259" key="1">
    <source>
        <dbReference type="PROSITE" id="PS51379"/>
    </source>
</evidence>
<dbReference type="InterPro" id="IPR050340">
    <property type="entry name" value="Cytosolic_Fe-S_CAF"/>
</dbReference>
<evidence type="ECO:0000313" key="2">
    <source>
        <dbReference type="EMBL" id="MBH1939282.1"/>
    </source>
</evidence>
<dbReference type="Gene3D" id="3.30.70.20">
    <property type="match status" value="1"/>
</dbReference>
<proteinExistence type="predicted"/>
<sequence>MKTFEDLYKELMAATAKHEEEDYLRTLDPYDAHQLDCLLHPKKHPVVWHTGNCDCDDEHHCVNVCPFHAINPGASGNIVIDEDLCAGCMFCIQECRAKNLTNSKDVIPVLQALRSHKGLAYALVAPAFLGQFTSEVTPGKLRNALKMVGFDGMIEVALFADILTLKEALEFDKNIQTETDYQLTSCCCPVWIAMIRKIYNDLVPHVPPAVSPMIASGRAVKVMHPDALTVFIGPCMAKKAEAREKDIADAVDYVLTFQEIQDIFEVMEIDPAAMEESEKDHSSRAGRIYAHTGGVSEAVALTLERLNPNRSISIRTKQADGVPECKEMINDILSGNITANFFEGMGCVGGCVGGPRALIPHELGREHVEEYGNKATYPTPIDNPYVIELLHKLGIDTVESLLEHSDIFTRSFKDKTIPVKK</sequence>
<dbReference type="PANTHER" id="PTHR11615">
    <property type="entry name" value="NITRATE, FORMATE, IRON DEHYDROGENASE"/>
    <property type="match status" value="1"/>
</dbReference>
<dbReference type="AlphaFoldDB" id="A0A8J7KVL0"/>